<organism evidence="3 4">
    <name type="scientific">Geomonas diazotrophica</name>
    <dbReference type="NCBI Taxonomy" id="2843197"/>
    <lineage>
        <taxon>Bacteria</taxon>
        <taxon>Pseudomonadati</taxon>
        <taxon>Thermodesulfobacteriota</taxon>
        <taxon>Desulfuromonadia</taxon>
        <taxon>Geobacterales</taxon>
        <taxon>Geobacteraceae</taxon>
        <taxon>Geomonas</taxon>
    </lineage>
</organism>
<keyword evidence="1" id="KW-0732">Signal</keyword>
<accession>A0ABX8JG63</accession>
<sequence length="94" mass="10157">MRRAIAAAVLSLFCAGFAYAADETVVVLPAKNGNVTFPHKQHKDMPEMKCTNCHETDKGGKIAALGKDWAHSTCKGCHTDKGKGPTKCNECHKK</sequence>
<dbReference type="Pfam" id="PF14522">
    <property type="entry name" value="Cytochrome_C7"/>
    <property type="match status" value="1"/>
</dbReference>
<feature type="chain" id="PRO_5047152719" evidence="1">
    <location>
        <begin position="21"/>
        <end position="94"/>
    </location>
</feature>
<evidence type="ECO:0000259" key="2">
    <source>
        <dbReference type="Pfam" id="PF14522"/>
    </source>
</evidence>
<keyword evidence="4" id="KW-1185">Reference proteome</keyword>
<proteinExistence type="predicted"/>
<dbReference type="InterPro" id="IPR029467">
    <property type="entry name" value="Cyt_c7-like"/>
</dbReference>
<gene>
    <name evidence="3" type="ORF">KP005_18755</name>
</gene>
<evidence type="ECO:0000256" key="1">
    <source>
        <dbReference type="SAM" id="SignalP"/>
    </source>
</evidence>
<protein>
    <submittedName>
        <fullName evidence="3">Cytochrome c family protein</fullName>
    </submittedName>
</protein>
<feature type="domain" description="Cytochrome c7-like" evidence="2">
    <location>
        <begin position="35"/>
        <end position="93"/>
    </location>
</feature>
<feature type="signal peptide" evidence="1">
    <location>
        <begin position="1"/>
        <end position="20"/>
    </location>
</feature>
<evidence type="ECO:0000313" key="4">
    <source>
        <dbReference type="Proteomes" id="UP000683493"/>
    </source>
</evidence>
<reference evidence="3 4" key="1">
    <citation type="submission" date="2021-06" db="EMBL/GenBank/DDBJ databases">
        <title>Gemonas diversity in paddy soil.</title>
        <authorList>
            <person name="Liu G."/>
        </authorList>
    </citation>
    <scope>NUCLEOTIDE SEQUENCE [LARGE SCALE GENOMIC DNA]</scope>
    <source>
        <strain evidence="3 4">RG29</strain>
    </source>
</reference>
<name>A0ABX8JG63_9BACT</name>
<dbReference type="InterPro" id="IPR053591">
    <property type="entry name" value="Cytochrome_c"/>
</dbReference>
<dbReference type="EMBL" id="CP076724">
    <property type="protein sequence ID" value="QWV97355.1"/>
    <property type="molecule type" value="Genomic_DNA"/>
</dbReference>
<dbReference type="Proteomes" id="UP000683493">
    <property type="component" value="Chromosome"/>
</dbReference>
<evidence type="ECO:0000313" key="3">
    <source>
        <dbReference type="EMBL" id="QWV97355.1"/>
    </source>
</evidence>
<dbReference type="CDD" id="cd08168">
    <property type="entry name" value="Cytochrom_C3"/>
    <property type="match status" value="1"/>
</dbReference>
<dbReference type="NCBIfam" id="NF043011">
    <property type="entry name" value="CytC7_Geobact"/>
    <property type="match status" value="1"/>
</dbReference>